<sequence length="383" mass="44462">MAPKSRFDLLVDFDLAPTERRSRDAKLIVPKDCNWYNYTIAENREIRDHIKANNFRFKKDDPLQVARIIFSRELDSNNSFNKDFRRALFNYQLFRLLHQLRQANEFQVSYVHAVEEANGAKAVRAQFEAREAFLQLLAEGDEELRSFNATEKTFFAKKKLENEIEHLKTELAMLSLKDEMEEYIILKEIAAAYMHPEDRKYWVRILTDIEFRKEETPDNDWKEPVTAMEVKLHDKWVKKLSGPWAGTKARQHYPENEWDESHRLFGMSSNVLNMTEAQWAREGYNAKQLSDANCLWGPSTYTDAAGDEKWSGIKARILASFEKAEKDGWEKKLTECNSQLAALPIVSKSEVSTDCNDIMSKLFGNLDLLNDPSAALDALTLED</sequence>
<proteinExistence type="predicted"/>
<evidence type="ECO:0000313" key="2">
    <source>
        <dbReference type="Proteomes" id="UP000800235"/>
    </source>
</evidence>
<gene>
    <name evidence="1" type="ORF">EJ08DRAFT_734953</name>
</gene>
<evidence type="ECO:0000313" key="1">
    <source>
        <dbReference type="EMBL" id="KAF2429390.1"/>
    </source>
</evidence>
<protein>
    <submittedName>
        <fullName evidence="1">Uncharacterized protein</fullName>
    </submittedName>
</protein>
<comment type="caution">
    <text evidence="1">The sequence shown here is derived from an EMBL/GenBank/DDBJ whole genome shotgun (WGS) entry which is preliminary data.</text>
</comment>
<dbReference type="AlphaFoldDB" id="A0A9P4NPQ9"/>
<accession>A0A9P4NPQ9</accession>
<name>A0A9P4NPQ9_9PEZI</name>
<dbReference type="Proteomes" id="UP000800235">
    <property type="component" value="Unassembled WGS sequence"/>
</dbReference>
<dbReference type="EMBL" id="MU007047">
    <property type="protein sequence ID" value="KAF2429390.1"/>
    <property type="molecule type" value="Genomic_DNA"/>
</dbReference>
<reference evidence="1" key="1">
    <citation type="journal article" date="2020" name="Stud. Mycol.">
        <title>101 Dothideomycetes genomes: a test case for predicting lifestyles and emergence of pathogens.</title>
        <authorList>
            <person name="Haridas S."/>
            <person name="Albert R."/>
            <person name="Binder M."/>
            <person name="Bloem J."/>
            <person name="Labutti K."/>
            <person name="Salamov A."/>
            <person name="Andreopoulos B."/>
            <person name="Baker S."/>
            <person name="Barry K."/>
            <person name="Bills G."/>
            <person name="Bluhm B."/>
            <person name="Cannon C."/>
            <person name="Castanera R."/>
            <person name="Culley D."/>
            <person name="Daum C."/>
            <person name="Ezra D."/>
            <person name="Gonzalez J."/>
            <person name="Henrissat B."/>
            <person name="Kuo A."/>
            <person name="Liang C."/>
            <person name="Lipzen A."/>
            <person name="Lutzoni F."/>
            <person name="Magnuson J."/>
            <person name="Mondo S."/>
            <person name="Nolan M."/>
            <person name="Ohm R."/>
            <person name="Pangilinan J."/>
            <person name="Park H.-J."/>
            <person name="Ramirez L."/>
            <person name="Alfaro M."/>
            <person name="Sun H."/>
            <person name="Tritt A."/>
            <person name="Yoshinaga Y."/>
            <person name="Zwiers L.-H."/>
            <person name="Turgeon B."/>
            <person name="Goodwin S."/>
            <person name="Spatafora J."/>
            <person name="Crous P."/>
            <person name="Grigoriev I."/>
        </authorList>
    </citation>
    <scope>NUCLEOTIDE SEQUENCE</scope>
    <source>
        <strain evidence="1">CBS 130266</strain>
    </source>
</reference>
<organism evidence="1 2">
    <name type="scientific">Tothia fuscella</name>
    <dbReference type="NCBI Taxonomy" id="1048955"/>
    <lineage>
        <taxon>Eukaryota</taxon>
        <taxon>Fungi</taxon>
        <taxon>Dikarya</taxon>
        <taxon>Ascomycota</taxon>
        <taxon>Pezizomycotina</taxon>
        <taxon>Dothideomycetes</taxon>
        <taxon>Pleosporomycetidae</taxon>
        <taxon>Venturiales</taxon>
        <taxon>Cylindrosympodiaceae</taxon>
        <taxon>Tothia</taxon>
    </lineage>
</organism>
<keyword evidence="2" id="KW-1185">Reference proteome</keyword>